<feature type="transmembrane region" description="Helical" evidence="1">
    <location>
        <begin position="72"/>
        <end position="92"/>
    </location>
</feature>
<reference evidence="2" key="1">
    <citation type="submission" date="2021-02" db="EMBL/GenBank/DDBJ databases">
        <authorList>
            <person name="Nowell W R."/>
        </authorList>
    </citation>
    <scope>NUCLEOTIDE SEQUENCE</scope>
</reference>
<proteinExistence type="predicted"/>
<evidence type="ECO:0000313" key="3">
    <source>
        <dbReference type="EMBL" id="CAF4594773.1"/>
    </source>
</evidence>
<evidence type="ECO:0000313" key="2">
    <source>
        <dbReference type="EMBL" id="CAF1681558.1"/>
    </source>
</evidence>
<keyword evidence="1" id="KW-0812">Transmembrane</keyword>
<dbReference type="AlphaFoldDB" id="A0A816H4Y8"/>
<organism evidence="2 5">
    <name type="scientific">Rotaria magnacalcarata</name>
    <dbReference type="NCBI Taxonomy" id="392030"/>
    <lineage>
        <taxon>Eukaryota</taxon>
        <taxon>Metazoa</taxon>
        <taxon>Spiralia</taxon>
        <taxon>Gnathifera</taxon>
        <taxon>Rotifera</taxon>
        <taxon>Eurotatoria</taxon>
        <taxon>Bdelloidea</taxon>
        <taxon>Philodinida</taxon>
        <taxon>Philodinidae</taxon>
        <taxon>Rotaria</taxon>
    </lineage>
</organism>
<dbReference type="Proteomes" id="UP000681720">
    <property type="component" value="Unassembled WGS sequence"/>
</dbReference>
<keyword evidence="1" id="KW-0472">Membrane</keyword>
<dbReference type="Proteomes" id="UP000663834">
    <property type="component" value="Unassembled WGS sequence"/>
</dbReference>
<comment type="caution">
    <text evidence="2">The sequence shown here is derived from an EMBL/GenBank/DDBJ whole genome shotgun (WGS) entry which is preliminary data.</text>
</comment>
<evidence type="ECO:0000313" key="4">
    <source>
        <dbReference type="EMBL" id="CAF5063267.1"/>
    </source>
</evidence>
<gene>
    <name evidence="4" type="ORF">BYL167_LOCUS59569</name>
    <name evidence="3" type="ORF">GIL414_LOCUS38658</name>
    <name evidence="2" type="ORF">KQP761_LOCUS36770</name>
</gene>
<keyword evidence="1" id="KW-1133">Transmembrane helix</keyword>
<name>A0A816H4Y8_9BILA</name>
<dbReference type="Proteomes" id="UP000681967">
    <property type="component" value="Unassembled WGS sequence"/>
</dbReference>
<dbReference type="EMBL" id="CAJOBH010228869">
    <property type="protein sequence ID" value="CAF5063267.1"/>
    <property type="molecule type" value="Genomic_DNA"/>
</dbReference>
<dbReference type="EMBL" id="CAJOBJ010102598">
    <property type="protein sequence ID" value="CAF4594773.1"/>
    <property type="molecule type" value="Genomic_DNA"/>
</dbReference>
<dbReference type="EMBL" id="CAJNOW010020805">
    <property type="protein sequence ID" value="CAF1681558.1"/>
    <property type="molecule type" value="Genomic_DNA"/>
</dbReference>
<evidence type="ECO:0000313" key="5">
    <source>
        <dbReference type="Proteomes" id="UP000663834"/>
    </source>
</evidence>
<protein>
    <submittedName>
        <fullName evidence="2">Uncharacterized protein</fullName>
    </submittedName>
</protein>
<evidence type="ECO:0000256" key="1">
    <source>
        <dbReference type="SAM" id="Phobius"/>
    </source>
</evidence>
<sequence>MFIYPWHPETYKSGWLENIITNDNVDHFDQAPIATENNSIIHDNINSHSNYRNIFTNGFVNFLQNNRHGLQMILSFSITFAIVFTLMVIILIKLSKYFHMNLLFQDSHQSICKMKTQHQDNKKKNIINEKINMMQSNDHLIITICHHDLQSTDTMNNNMI</sequence>
<accession>A0A816H4Y8</accession>